<dbReference type="InterPro" id="IPR013783">
    <property type="entry name" value="Ig-like_fold"/>
</dbReference>
<name>A0ABS9BGV0_9BACT</name>
<evidence type="ECO:0000313" key="2">
    <source>
        <dbReference type="EMBL" id="MCF1714812.1"/>
    </source>
</evidence>
<keyword evidence="3" id="KW-1185">Reference proteome</keyword>
<dbReference type="NCBIfam" id="TIGR04183">
    <property type="entry name" value="Por_Secre_tail"/>
    <property type="match status" value="1"/>
</dbReference>
<dbReference type="NCBIfam" id="NF038128">
    <property type="entry name" value="choice_anch_J"/>
    <property type="match status" value="1"/>
</dbReference>
<evidence type="ECO:0000313" key="3">
    <source>
        <dbReference type="Proteomes" id="UP001200145"/>
    </source>
</evidence>
<protein>
    <submittedName>
        <fullName evidence="2">T9SS type A sorting domain-containing protein</fullName>
    </submittedName>
</protein>
<sequence length="1227" mass="134693">MLKNLFIIICCIQGLFASLQAQQPVIRSGMGQKIGNTPTIRNLVIPPGKQNTVVRDRHGLLWNRGKRKGPRPPKDPTALYLKEDPLRFGQPGRQPQPLSSSIILSPEISVNSEGMSAAELTPADPTICVGPNHIIQMVNGPSGAYFQVFSKAGAQLTEPVYLDNLTQASGYSGAGDGICLYDQYANRFVMMEFGTPVGSGDINTLIFYVSQTPDPLGAWNIYKFTDASFFPDYPKISVWPDAWYATSRDFSLPENIFAGNSLFAFNKNQMLNGETNIQMQRVRLADVNKYDGIAPVNAFGAEMPDAGSPGLFAYRNDDARTTQSDVDSIGLLSFQVDFNNVANSRLTNAGSILTAPFNTTICEDGGYFQACITTPGNNNRLMATTNFVMDKPIYRRFPTHESILIYHTVNAGNPGVAGIRWHELRRSGSNWTLHQEGTYSPDATHRFYPSMNINALGQIAAVYNASSSTLWPSIRVTGRNQNDAPGTLPADETSIVTGSGYGTFSSRWGDYNMIAPDPLEDSIFWLTSMYGSQGGWKTKVAAIKLAPNKNNDAKLAAINAPLNGQIFCTATGFQATIQLSNSGNLPLTSARINWRLNNGAIQFINYNGNLAFGQTVNLQLPITVSTEGNYRLQVFVSQPNGVADERSFNDSLSVDFILQPPVTGTITQGFEGASFPPARWNVLNPNTGSITWARSTLASNSGTASAFLNVFNYNSPGDLDYLIAPAMQLNNVDSVIVRFAHAYKPYSNSAEFADTLMLMASLDCGNSFTELVWKEGGAGLASTTGTTGDLNWIPAAGEWRNNRISIPVSRFNGAGNVRFAFVSVNKFGQNIFLDDIQLAPFSLPLRDLSVRSILQPEDRLCSDQFSPVIELVNSGRTAINSFRIFLQLNQQTVVSRTITGLNIPSGGSFQLNYDSSFIGFANGNNRFVVYTDRPNNQPDLLPANDTLVSNFFLFETTSLPVTESFEQGDFPPPNLAVKGREGTPGWQVAAGPATTGLRSALMRNYINPVPGDRDELFLPPMLTGNFDSVFLKFDLAYLSSKPAGSPTDTLEIWLTTNCGRDSVLLFSQWGQDLQTITDPNTPGTVEFVPSLRSHWRTDSIDLTGLVSANQPFQVFFRNINQQGNNLYLDNIQLYSITLPPILKEQGYLVVPNPTDGQLVVRHYRDLENLRRIEVVNTAGQTVWSASYNGNASSYIPVDIRRQAAGTYYVRLIYTNRARTTKIIKTTR</sequence>
<gene>
    <name evidence="2" type="ORF">L0U88_09260</name>
</gene>
<feature type="domain" description="Secretion system C-terminal sorting" evidence="1">
    <location>
        <begin position="1150"/>
        <end position="1223"/>
    </location>
</feature>
<dbReference type="Pfam" id="PF18962">
    <property type="entry name" value="Por_Secre_tail"/>
    <property type="match status" value="1"/>
</dbReference>
<accession>A0ABS9BGV0</accession>
<dbReference type="EMBL" id="JAKEVY010000002">
    <property type="protein sequence ID" value="MCF1714812.1"/>
    <property type="molecule type" value="Genomic_DNA"/>
</dbReference>
<dbReference type="Gene3D" id="2.60.40.10">
    <property type="entry name" value="Immunoglobulins"/>
    <property type="match status" value="1"/>
</dbReference>
<dbReference type="InterPro" id="IPR026444">
    <property type="entry name" value="Secre_tail"/>
</dbReference>
<evidence type="ECO:0000259" key="1">
    <source>
        <dbReference type="Pfam" id="PF18962"/>
    </source>
</evidence>
<organism evidence="2 3">
    <name type="scientific">Flavihumibacter fluminis</name>
    <dbReference type="NCBI Taxonomy" id="2909236"/>
    <lineage>
        <taxon>Bacteria</taxon>
        <taxon>Pseudomonadati</taxon>
        <taxon>Bacteroidota</taxon>
        <taxon>Chitinophagia</taxon>
        <taxon>Chitinophagales</taxon>
        <taxon>Chitinophagaceae</taxon>
        <taxon>Flavihumibacter</taxon>
    </lineage>
</organism>
<proteinExistence type="predicted"/>
<reference evidence="2 3" key="1">
    <citation type="submission" date="2022-01" db="EMBL/GenBank/DDBJ databases">
        <title>Flavihumibacter sp. nov., isolated from sediment of a river.</title>
        <authorList>
            <person name="Liu H."/>
        </authorList>
    </citation>
    <scope>NUCLEOTIDE SEQUENCE [LARGE SCALE GENOMIC DNA]</scope>
    <source>
        <strain evidence="2 3">RY-1</strain>
    </source>
</reference>
<dbReference type="Gene3D" id="2.60.120.200">
    <property type="match status" value="2"/>
</dbReference>
<dbReference type="RefSeq" id="WP_234865765.1">
    <property type="nucleotide sequence ID" value="NZ_JAKEVY010000002.1"/>
</dbReference>
<comment type="caution">
    <text evidence="2">The sequence shown here is derived from an EMBL/GenBank/DDBJ whole genome shotgun (WGS) entry which is preliminary data.</text>
</comment>
<dbReference type="Proteomes" id="UP001200145">
    <property type="component" value="Unassembled WGS sequence"/>
</dbReference>